<sequence>MICCGQVSRGQIVLRPKKRSKQAVRTEKMVENQGRRLSLALPISLPQRQRRMSVRSFYWVMVNPMVIFNFIWFVLR</sequence>
<keyword evidence="1" id="KW-0812">Transmembrane</keyword>
<feature type="transmembrane region" description="Helical" evidence="1">
    <location>
        <begin position="57"/>
        <end position="75"/>
    </location>
</feature>
<accession>A0A9P0JMC4</accession>
<organism evidence="2 3">
    <name type="scientific">Acanthoscelides obtectus</name>
    <name type="common">Bean weevil</name>
    <name type="synonym">Bruchus obtectus</name>
    <dbReference type="NCBI Taxonomy" id="200917"/>
    <lineage>
        <taxon>Eukaryota</taxon>
        <taxon>Metazoa</taxon>
        <taxon>Ecdysozoa</taxon>
        <taxon>Arthropoda</taxon>
        <taxon>Hexapoda</taxon>
        <taxon>Insecta</taxon>
        <taxon>Pterygota</taxon>
        <taxon>Neoptera</taxon>
        <taxon>Endopterygota</taxon>
        <taxon>Coleoptera</taxon>
        <taxon>Polyphaga</taxon>
        <taxon>Cucujiformia</taxon>
        <taxon>Chrysomeloidea</taxon>
        <taxon>Chrysomelidae</taxon>
        <taxon>Bruchinae</taxon>
        <taxon>Bruchini</taxon>
        <taxon>Acanthoscelides</taxon>
    </lineage>
</organism>
<dbReference type="AlphaFoldDB" id="A0A9P0JMC4"/>
<name>A0A9P0JMC4_ACAOB</name>
<evidence type="ECO:0000313" key="2">
    <source>
        <dbReference type="EMBL" id="CAH1955062.1"/>
    </source>
</evidence>
<keyword evidence="1" id="KW-1133">Transmembrane helix</keyword>
<proteinExistence type="predicted"/>
<evidence type="ECO:0000313" key="3">
    <source>
        <dbReference type="Proteomes" id="UP001152888"/>
    </source>
</evidence>
<dbReference type="OrthoDB" id="10572570at2759"/>
<dbReference type="EMBL" id="CAKOFQ010006658">
    <property type="protein sequence ID" value="CAH1955062.1"/>
    <property type="molecule type" value="Genomic_DNA"/>
</dbReference>
<reference evidence="2" key="1">
    <citation type="submission" date="2022-03" db="EMBL/GenBank/DDBJ databases">
        <authorList>
            <person name="Sayadi A."/>
        </authorList>
    </citation>
    <scope>NUCLEOTIDE SEQUENCE</scope>
</reference>
<evidence type="ECO:0000256" key="1">
    <source>
        <dbReference type="SAM" id="Phobius"/>
    </source>
</evidence>
<protein>
    <submittedName>
        <fullName evidence="2">Uncharacterized protein</fullName>
    </submittedName>
</protein>
<comment type="caution">
    <text evidence="2">The sequence shown here is derived from an EMBL/GenBank/DDBJ whole genome shotgun (WGS) entry which is preliminary data.</text>
</comment>
<gene>
    <name evidence="2" type="ORF">ACAOBT_LOCUS872</name>
</gene>
<keyword evidence="1" id="KW-0472">Membrane</keyword>
<keyword evidence="3" id="KW-1185">Reference proteome</keyword>
<dbReference type="Proteomes" id="UP001152888">
    <property type="component" value="Unassembled WGS sequence"/>
</dbReference>